<dbReference type="GeneID" id="857185"/>
<evidence type="ECO:0000313" key="2">
    <source>
        <dbReference type="EMBL" id="AAK39712.1"/>
    </source>
</evidence>
<sequence length="247" mass="29861">MYNNDSNIRIYVDSKFNFLEIKDSNTLNKNHSDIISLCLPGYPFDNFCLKKIENRIFILKKNFEYFKKIENASNLLYFFPIKKPSKTYSKKKNFKDLNLNKEFLENSVGKLLKFEYYFEKKFNNYRKSDYSDKQIKNLNLSFFEIFKKIFIKNQEHFMTQGCIIILFFIIKMCFNFSKTPFLHYFELSLLLLFIHLIFKNRIKFSKNIRFYSIFSGAKLFNFIIYDINPTIFVLINGIVRTSNLINY</sequence>
<keyword evidence="1" id="KW-0472">Membrane</keyword>
<dbReference type="RefSeq" id="XP_001713403.1">
    <property type="nucleotide sequence ID" value="XM_001713351.1"/>
</dbReference>
<accession>Q98S69</accession>
<organism evidence="2 3">
    <name type="scientific">Guillardia theta</name>
    <name type="common">Cryptophyte</name>
    <name type="synonym">Cryptomonas phi</name>
    <dbReference type="NCBI Taxonomy" id="55529"/>
    <lineage>
        <taxon>Eukaryota</taxon>
        <taxon>Cryptophyceae</taxon>
        <taxon>Pyrenomonadales</taxon>
        <taxon>Geminigeraceae</taxon>
        <taxon>Guillardia</taxon>
    </lineage>
</organism>
<dbReference type="AlphaFoldDB" id="Q98S69"/>
<dbReference type="PIR" id="E90127">
    <property type="entry name" value="E90127"/>
</dbReference>
<gene>
    <name evidence="2" type="primary">orf247</name>
</gene>
<feature type="transmembrane region" description="Helical" evidence="1">
    <location>
        <begin position="157"/>
        <end position="175"/>
    </location>
</feature>
<feature type="transmembrane region" description="Helical" evidence="1">
    <location>
        <begin position="219"/>
        <end position="239"/>
    </location>
</feature>
<dbReference type="EMBL" id="AF083031">
    <property type="protein sequence ID" value="AAK39712.1"/>
    <property type="molecule type" value="Genomic_DNA"/>
</dbReference>
<dbReference type="Proteomes" id="UP000242167">
    <property type="component" value="Nucleomorph 3"/>
</dbReference>
<geneLocation type="nucleomorph" evidence="2"/>
<evidence type="ECO:0000256" key="1">
    <source>
        <dbReference type="SAM" id="Phobius"/>
    </source>
</evidence>
<feature type="transmembrane region" description="Helical" evidence="1">
    <location>
        <begin position="181"/>
        <end position="198"/>
    </location>
</feature>
<evidence type="ECO:0000313" key="3">
    <source>
        <dbReference type="Proteomes" id="UP000242167"/>
    </source>
</evidence>
<keyword evidence="1" id="KW-1133">Transmembrane helix</keyword>
<keyword evidence="1" id="KW-0812">Transmembrane</keyword>
<reference evidence="2 3" key="1">
    <citation type="journal article" date="2001" name="Nature">
        <title>The highly reduced genome of an enslaved algal nucleus.</title>
        <authorList>
            <person name="Douglas S."/>
            <person name="Zauner S."/>
            <person name="Fraunholz M."/>
            <person name="Beaton M."/>
            <person name="Penny S."/>
            <person name="Deng L."/>
            <person name="Wu X."/>
            <person name="Reith M."/>
            <person name="Cavalier-Smith T."/>
            <person name="Maier U."/>
        </authorList>
    </citation>
    <scope>NUCLEOTIDE SEQUENCE [LARGE SCALE GENOMIC DNA]</scope>
</reference>
<name>Q98S69_GUITH</name>
<protein>
    <submittedName>
        <fullName evidence="2">Uncharacterized protein</fullName>
    </submittedName>
</protein>
<proteinExistence type="predicted"/>
<keyword evidence="2" id="KW-0542">Nucleomorph</keyword>